<dbReference type="GO" id="GO:0005576">
    <property type="term" value="C:extracellular region"/>
    <property type="evidence" value="ECO:0007669"/>
    <property type="project" value="InterPro"/>
</dbReference>
<dbReference type="Pfam" id="PF09093">
    <property type="entry name" value="Lyase_catalyt"/>
    <property type="match status" value="1"/>
</dbReference>
<dbReference type="InterPro" id="IPR014718">
    <property type="entry name" value="GH-type_carb-bd"/>
</dbReference>
<dbReference type="PANTHER" id="PTHR37322">
    <property type="match status" value="1"/>
</dbReference>
<dbReference type="AlphaFoldDB" id="A0A840CG89"/>
<dbReference type="Gene3D" id="2.60.220.10">
    <property type="entry name" value="Polysaccharide lyase family 8-like, C-terminal"/>
    <property type="match status" value="1"/>
</dbReference>
<comment type="caution">
    <text evidence="9">The sequence shown here is derived from an EMBL/GenBank/DDBJ whole genome shotgun (WGS) entry which is preliminary data.</text>
</comment>
<gene>
    <name evidence="9" type="ORF">GGR21_000071</name>
</gene>
<evidence type="ECO:0000313" key="10">
    <source>
        <dbReference type="Proteomes" id="UP000555103"/>
    </source>
</evidence>
<dbReference type="GO" id="GO:0006027">
    <property type="term" value="P:glycosaminoglycan catabolic process"/>
    <property type="evidence" value="ECO:0007669"/>
    <property type="project" value="InterPro"/>
</dbReference>
<dbReference type="GO" id="GO:0005975">
    <property type="term" value="P:carbohydrate metabolic process"/>
    <property type="evidence" value="ECO:0007669"/>
    <property type="project" value="InterPro"/>
</dbReference>
<protein>
    <recommendedName>
        <fullName evidence="11">Chondroitin AC lyase</fullName>
    </recommendedName>
</protein>
<reference evidence="9 10" key="1">
    <citation type="submission" date="2020-08" db="EMBL/GenBank/DDBJ databases">
        <title>Genomic Encyclopedia of Type Strains, Phase IV (KMG-IV): sequencing the most valuable type-strain genomes for metagenomic binning, comparative biology and taxonomic classification.</title>
        <authorList>
            <person name="Goeker M."/>
        </authorList>
    </citation>
    <scope>NUCLEOTIDE SEQUENCE [LARGE SCALE GENOMIC DNA]</scope>
    <source>
        <strain evidence="9 10">DSM 104969</strain>
    </source>
</reference>
<proteinExistence type="inferred from homology"/>
<keyword evidence="10" id="KW-1185">Reference proteome</keyword>
<dbReference type="InterPro" id="IPR011013">
    <property type="entry name" value="Gal_mutarotase_sf_dom"/>
</dbReference>
<feature type="signal peptide" evidence="6">
    <location>
        <begin position="1"/>
        <end position="23"/>
    </location>
</feature>
<comment type="cofactor">
    <cofactor evidence="1">
        <name>Ca(2+)</name>
        <dbReference type="ChEBI" id="CHEBI:29108"/>
    </cofactor>
</comment>
<name>A0A840CG89_9BACT</name>
<sequence>MKRKLFLLYILSCFITFSINGQSSQPTKEELTALKKLEKIYRITPFNVSEAQLEKARDYVKSCGISSKSGITDGIPLNIKGKVDKKLLLDISTTLGSLSSSSIKSDKELCRTFIDYILSQGITEQIDFTIPTNDYSTVRNLPKGFFISLQTATDRQKGEILKFLARILEFKNVYLSEDEYLSQINADVLTNVVPHYYTYAISRSEKEDAIKDLKAITRYLNRSTEYVPGEKDMLKPDGTGFHHKTHYNNYMYSYDSWIKAAYHLKGTPFRIDTEAFKHMRKAVISMYVMATRDKKDTRYTANSLSGRNPYGKNGVKVQVPCESFKKLIEIGADLQNEAFDEELASAYNFFFMANEYKVETKNYDGFFQFNYSPAGIYRNENWVVTMRSPTTKFWGAEIYNATNRFGRYQSHGSLEVMYEGSLAKSGCPADAMSGGWDWNVVPGTTTVHYTSWTEMMPAGNTSQRFDQYTKTSNFAGALAWDQIGLFAADFDQIDAWGKQVFEPTNLVFKKSVFAIDNMLFCMGSNIDASGNYKDNMITATNLFQEIKYPESGKLILDGNIINDGYRSVLESDRMRWIITPQSTGYIIPEGNDRLELIYDKQTSPKQTGADAQNPETTVTSAKAFLNHGVKIKDKSYFYIVIPNAKKDNISELSNVIEKSGSNNIYEILRRDSILHAFNYKPQSITAYSVFEPSQNINIGILKASATQLLLIVKEKGTSQISIAVCNPNLNPITDREFGWRSTPTYASIVLEGKWKNTRNNNNIKEENIDGNTKISFTLQEGEPLYFDLNK</sequence>
<dbReference type="SUPFAM" id="SSF74650">
    <property type="entry name" value="Galactose mutarotase-like"/>
    <property type="match status" value="1"/>
</dbReference>
<dbReference type="Pfam" id="PF02278">
    <property type="entry name" value="Lyase_8"/>
    <property type="match status" value="1"/>
</dbReference>
<feature type="domain" description="Lyase catalytic" evidence="8">
    <location>
        <begin position="205"/>
        <end position="347"/>
    </location>
</feature>
<dbReference type="RefSeq" id="WP_183305153.1">
    <property type="nucleotide sequence ID" value="NZ_JACIEP010000001.1"/>
</dbReference>
<accession>A0A840CG89</accession>
<dbReference type="SUPFAM" id="SSF48230">
    <property type="entry name" value="Chondroitin AC/alginate lyase"/>
    <property type="match status" value="1"/>
</dbReference>
<dbReference type="Gene3D" id="2.70.98.10">
    <property type="match status" value="1"/>
</dbReference>
<dbReference type="InterPro" id="IPR011071">
    <property type="entry name" value="Lyase_8-like_C"/>
</dbReference>
<dbReference type="InterPro" id="IPR003159">
    <property type="entry name" value="Lyase_8_central_dom"/>
</dbReference>
<keyword evidence="5" id="KW-0456">Lyase</keyword>
<keyword evidence="6" id="KW-0732">Signal</keyword>
<dbReference type="SUPFAM" id="SSF49863">
    <property type="entry name" value="Hyaluronate lyase-like, C-terminal domain"/>
    <property type="match status" value="1"/>
</dbReference>
<organism evidence="9 10">
    <name type="scientific">Dysgonomonas hofstadii</name>
    <dbReference type="NCBI Taxonomy" id="637886"/>
    <lineage>
        <taxon>Bacteria</taxon>
        <taxon>Pseudomonadati</taxon>
        <taxon>Bacteroidota</taxon>
        <taxon>Bacteroidia</taxon>
        <taxon>Bacteroidales</taxon>
        <taxon>Dysgonomonadaceae</taxon>
        <taxon>Dysgonomonas</taxon>
    </lineage>
</organism>
<dbReference type="InterPro" id="IPR015177">
    <property type="entry name" value="Lyase_catalyt"/>
</dbReference>
<evidence type="ECO:0000256" key="3">
    <source>
        <dbReference type="ARBA" id="ARBA00011245"/>
    </source>
</evidence>
<comment type="similarity">
    <text evidence="2">Belongs to the polysaccharide lyase 8 family.</text>
</comment>
<evidence type="ECO:0000256" key="2">
    <source>
        <dbReference type="ARBA" id="ARBA00006699"/>
    </source>
</evidence>
<evidence type="ECO:0000256" key="6">
    <source>
        <dbReference type="SAM" id="SignalP"/>
    </source>
</evidence>
<evidence type="ECO:0000256" key="5">
    <source>
        <dbReference type="ARBA" id="ARBA00023239"/>
    </source>
</evidence>
<dbReference type="GO" id="GO:0016837">
    <property type="term" value="F:carbon-oxygen lyase activity, acting on polysaccharides"/>
    <property type="evidence" value="ECO:0007669"/>
    <property type="project" value="UniProtKB-ARBA"/>
</dbReference>
<evidence type="ECO:0000313" key="9">
    <source>
        <dbReference type="EMBL" id="MBB4034186.1"/>
    </source>
</evidence>
<keyword evidence="4" id="KW-0106">Calcium</keyword>
<feature type="domain" description="Polysaccharide lyase family 8 central" evidence="7">
    <location>
        <begin position="369"/>
        <end position="644"/>
    </location>
</feature>
<dbReference type="GO" id="GO:0030246">
    <property type="term" value="F:carbohydrate binding"/>
    <property type="evidence" value="ECO:0007669"/>
    <property type="project" value="InterPro"/>
</dbReference>
<dbReference type="EMBL" id="JACIEP010000001">
    <property type="protein sequence ID" value="MBB4034186.1"/>
    <property type="molecule type" value="Genomic_DNA"/>
</dbReference>
<evidence type="ECO:0000259" key="8">
    <source>
        <dbReference type="Pfam" id="PF09093"/>
    </source>
</evidence>
<dbReference type="PANTHER" id="PTHR37322:SF3">
    <property type="entry name" value="CHONDROITIN SULFATE ABC EXOLYASE"/>
    <property type="match status" value="1"/>
</dbReference>
<evidence type="ECO:0000256" key="1">
    <source>
        <dbReference type="ARBA" id="ARBA00001913"/>
    </source>
</evidence>
<evidence type="ECO:0000259" key="7">
    <source>
        <dbReference type="Pfam" id="PF02278"/>
    </source>
</evidence>
<dbReference type="InterPro" id="IPR008929">
    <property type="entry name" value="Chondroitin_lyas"/>
</dbReference>
<dbReference type="InterPro" id="IPR039174">
    <property type="entry name" value="Chondroitin_ABC_lyase"/>
</dbReference>
<evidence type="ECO:0000256" key="4">
    <source>
        <dbReference type="ARBA" id="ARBA00022837"/>
    </source>
</evidence>
<evidence type="ECO:0008006" key="11">
    <source>
        <dbReference type="Google" id="ProtNLM"/>
    </source>
</evidence>
<comment type="subunit">
    <text evidence="3">Monomer.</text>
</comment>
<dbReference type="Proteomes" id="UP000555103">
    <property type="component" value="Unassembled WGS sequence"/>
</dbReference>
<feature type="chain" id="PRO_5032503612" description="Chondroitin AC lyase" evidence="6">
    <location>
        <begin position="24"/>
        <end position="790"/>
    </location>
</feature>
<dbReference type="Gene3D" id="1.50.10.100">
    <property type="entry name" value="Chondroitin AC/alginate lyase"/>
    <property type="match status" value="1"/>
</dbReference>